<dbReference type="InterPro" id="IPR050482">
    <property type="entry name" value="Sensor_HK_TwoCompSys"/>
</dbReference>
<evidence type="ECO:0000256" key="4">
    <source>
        <dbReference type="ARBA" id="ARBA00022679"/>
    </source>
</evidence>
<feature type="domain" description="Signal transduction histidine kinase subgroup 3 dimerisation and phosphoacceptor" evidence="12">
    <location>
        <begin position="167"/>
        <end position="231"/>
    </location>
</feature>
<gene>
    <name evidence="13" type="ORF">SAMN06297387_11730</name>
</gene>
<dbReference type="GO" id="GO:0000155">
    <property type="term" value="F:phosphorelay sensor kinase activity"/>
    <property type="evidence" value="ECO:0007669"/>
    <property type="project" value="InterPro"/>
</dbReference>
<feature type="compositionally biased region" description="Pro residues" evidence="9">
    <location>
        <begin position="364"/>
        <end position="377"/>
    </location>
</feature>
<feature type="transmembrane region" description="Helical" evidence="10">
    <location>
        <begin position="115"/>
        <end position="135"/>
    </location>
</feature>
<keyword evidence="7" id="KW-0067">ATP-binding</keyword>
<keyword evidence="10" id="KW-0472">Membrane</keyword>
<dbReference type="GO" id="GO:0016020">
    <property type="term" value="C:membrane"/>
    <property type="evidence" value="ECO:0007669"/>
    <property type="project" value="InterPro"/>
</dbReference>
<feature type="transmembrane region" description="Helical" evidence="10">
    <location>
        <begin position="92"/>
        <end position="109"/>
    </location>
</feature>
<evidence type="ECO:0000256" key="3">
    <source>
        <dbReference type="ARBA" id="ARBA00022553"/>
    </source>
</evidence>
<dbReference type="EMBL" id="OCNE01000017">
    <property type="protein sequence ID" value="SOD64464.1"/>
    <property type="molecule type" value="Genomic_DNA"/>
</dbReference>
<dbReference type="EC" id="2.7.13.3" evidence="2"/>
<reference evidence="13 14" key="1">
    <citation type="submission" date="2017-09" db="EMBL/GenBank/DDBJ databases">
        <authorList>
            <person name="Ehlers B."/>
            <person name="Leendertz F.H."/>
        </authorList>
    </citation>
    <scope>NUCLEOTIDE SEQUENCE [LARGE SCALE GENOMIC DNA]</scope>
    <source>
        <strain evidence="13 14">CGMCC 4.7095</strain>
    </source>
</reference>
<dbReference type="PANTHER" id="PTHR24421:SF10">
    <property type="entry name" value="NITRATE_NITRITE SENSOR PROTEIN NARQ"/>
    <property type="match status" value="1"/>
</dbReference>
<evidence type="ECO:0000256" key="6">
    <source>
        <dbReference type="ARBA" id="ARBA00022777"/>
    </source>
</evidence>
<evidence type="ECO:0000256" key="9">
    <source>
        <dbReference type="SAM" id="MobiDB-lite"/>
    </source>
</evidence>
<dbReference type="InterPro" id="IPR011712">
    <property type="entry name" value="Sig_transdc_His_kin_sub3_dim/P"/>
</dbReference>
<dbReference type="GO" id="GO:0046983">
    <property type="term" value="F:protein dimerization activity"/>
    <property type="evidence" value="ECO:0007669"/>
    <property type="project" value="InterPro"/>
</dbReference>
<keyword evidence="4" id="KW-0808">Transferase</keyword>
<evidence type="ECO:0000256" key="2">
    <source>
        <dbReference type="ARBA" id="ARBA00012438"/>
    </source>
</evidence>
<dbReference type="InterPro" id="IPR003594">
    <property type="entry name" value="HATPase_dom"/>
</dbReference>
<feature type="region of interest" description="Disordered" evidence="9">
    <location>
        <begin position="362"/>
        <end position="385"/>
    </location>
</feature>
<evidence type="ECO:0000313" key="14">
    <source>
        <dbReference type="Proteomes" id="UP000219072"/>
    </source>
</evidence>
<evidence type="ECO:0000259" key="11">
    <source>
        <dbReference type="Pfam" id="PF02518"/>
    </source>
</evidence>
<feature type="transmembrane region" description="Helical" evidence="10">
    <location>
        <begin position="403"/>
        <end position="424"/>
    </location>
</feature>
<dbReference type="PANTHER" id="PTHR24421">
    <property type="entry name" value="NITRATE/NITRITE SENSOR PROTEIN NARX-RELATED"/>
    <property type="match status" value="1"/>
</dbReference>
<sequence length="507" mass="53520">MRTWWLAGLLLVPSLLDPGRAAAGAALWAAAAALVVAGVLTRRAAPLVSLALATSLVLFAPWLGSQVWTLPATVVLCALAGRRLPELWRAQLVFLAVGLAGLLLSWTVARTQDALTIALLVCGGALLPWWIGTWWRQRAALARAGWERAEELETRQRLVAERARSRERARIAQDVHDSLGHELSVIALLAGGLELAPGMPDTHRATVVDLRERATVATERLHEAIGLLREDAAPPSHPEDETVAELVARAVRSGLPVRLVERGTAGSPSLLSRLAAHRVVREALTNATKHAPGAPVTVRVSNRGDALLVTVVNPVPAHADPPGAPGSGTGLVGLDERVRQAGGTLRVRRGGGRFAVAAWLPGTPAAPGPSRQPPPGPVESAAGETGAMRRALRAGLRGRTRRAALAPALAGGALLLVFGGLHVVSVSLTAVDPADVAGMRLGQTRQELAPALPSRSIDAPPPVVEEPPAPEGADCRYYRSREALWRFGGTLYRLCFVDDVLVAKDRL</sequence>
<evidence type="ECO:0000256" key="7">
    <source>
        <dbReference type="ARBA" id="ARBA00022840"/>
    </source>
</evidence>
<keyword evidence="6 13" id="KW-0418">Kinase</keyword>
<feature type="region of interest" description="Disordered" evidence="9">
    <location>
        <begin position="451"/>
        <end position="472"/>
    </location>
</feature>
<proteinExistence type="predicted"/>
<keyword evidence="5" id="KW-0547">Nucleotide-binding</keyword>
<dbReference type="SUPFAM" id="SSF55874">
    <property type="entry name" value="ATPase domain of HSP90 chaperone/DNA topoisomerase II/histidine kinase"/>
    <property type="match status" value="1"/>
</dbReference>
<dbReference type="Gene3D" id="1.20.5.1930">
    <property type="match status" value="1"/>
</dbReference>
<keyword evidence="14" id="KW-1185">Reference proteome</keyword>
<dbReference type="CDD" id="cd16917">
    <property type="entry name" value="HATPase_UhpB-NarQ-NarX-like"/>
    <property type="match status" value="1"/>
</dbReference>
<protein>
    <recommendedName>
        <fullName evidence="2">histidine kinase</fullName>
        <ecNumber evidence="2">2.7.13.3</ecNumber>
    </recommendedName>
</protein>
<name>A0A286E0N2_9ACTN</name>
<feature type="transmembrane region" description="Helical" evidence="10">
    <location>
        <begin position="57"/>
        <end position="80"/>
    </location>
</feature>
<dbReference type="Pfam" id="PF07730">
    <property type="entry name" value="HisKA_3"/>
    <property type="match status" value="1"/>
</dbReference>
<dbReference type="Pfam" id="PF02518">
    <property type="entry name" value="HATPase_c"/>
    <property type="match status" value="1"/>
</dbReference>
<dbReference type="InterPro" id="IPR036890">
    <property type="entry name" value="HATPase_C_sf"/>
</dbReference>
<feature type="compositionally biased region" description="Pro residues" evidence="9">
    <location>
        <begin position="459"/>
        <end position="470"/>
    </location>
</feature>
<dbReference type="OrthoDB" id="227596at2"/>
<evidence type="ECO:0000256" key="1">
    <source>
        <dbReference type="ARBA" id="ARBA00000085"/>
    </source>
</evidence>
<dbReference type="RefSeq" id="WP_097232899.1">
    <property type="nucleotide sequence ID" value="NZ_OCNE01000017.1"/>
</dbReference>
<evidence type="ECO:0000256" key="10">
    <source>
        <dbReference type="SAM" id="Phobius"/>
    </source>
</evidence>
<keyword evidence="10" id="KW-0812">Transmembrane</keyword>
<evidence type="ECO:0000256" key="5">
    <source>
        <dbReference type="ARBA" id="ARBA00022741"/>
    </source>
</evidence>
<keyword evidence="10" id="KW-1133">Transmembrane helix</keyword>
<accession>A0A286E0N2</accession>
<dbReference type="Proteomes" id="UP000219072">
    <property type="component" value="Unassembled WGS sequence"/>
</dbReference>
<evidence type="ECO:0000313" key="13">
    <source>
        <dbReference type="EMBL" id="SOD64464.1"/>
    </source>
</evidence>
<evidence type="ECO:0000259" key="12">
    <source>
        <dbReference type="Pfam" id="PF07730"/>
    </source>
</evidence>
<evidence type="ECO:0000256" key="8">
    <source>
        <dbReference type="ARBA" id="ARBA00023012"/>
    </source>
</evidence>
<feature type="domain" description="Histidine kinase/HSP90-like ATPase" evidence="11">
    <location>
        <begin position="275"/>
        <end position="361"/>
    </location>
</feature>
<keyword evidence="3" id="KW-0597">Phosphoprotein</keyword>
<dbReference type="Gene3D" id="3.30.565.10">
    <property type="entry name" value="Histidine kinase-like ATPase, C-terminal domain"/>
    <property type="match status" value="1"/>
</dbReference>
<comment type="catalytic activity">
    <reaction evidence="1">
        <text>ATP + protein L-histidine = ADP + protein N-phospho-L-histidine.</text>
        <dbReference type="EC" id="2.7.13.3"/>
    </reaction>
</comment>
<dbReference type="AlphaFoldDB" id="A0A286E0N2"/>
<keyword evidence="8" id="KW-0902">Two-component regulatory system</keyword>
<organism evidence="13 14">
    <name type="scientific">Streptomyces zhaozhouensis</name>
    <dbReference type="NCBI Taxonomy" id="1300267"/>
    <lineage>
        <taxon>Bacteria</taxon>
        <taxon>Bacillati</taxon>
        <taxon>Actinomycetota</taxon>
        <taxon>Actinomycetes</taxon>
        <taxon>Kitasatosporales</taxon>
        <taxon>Streptomycetaceae</taxon>
        <taxon>Streptomyces</taxon>
    </lineage>
</organism>
<dbReference type="GO" id="GO:0005524">
    <property type="term" value="F:ATP binding"/>
    <property type="evidence" value="ECO:0007669"/>
    <property type="project" value="UniProtKB-KW"/>
</dbReference>